<dbReference type="Gene3D" id="2.40.160.100">
    <property type="match status" value="1"/>
</dbReference>
<feature type="domain" description="Alginate export" evidence="1">
    <location>
        <begin position="26"/>
        <end position="305"/>
    </location>
</feature>
<reference evidence="2 3" key="1">
    <citation type="submission" date="2021-01" db="EMBL/GenBank/DDBJ databases">
        <title>Carboxyliciviraga sp.nov., isolated from coastal sediments.</title>
        <authorList>
            <person name="Lu D."/>
            <person name="Zhang T."/>
        </authorList>
    </citation>
    <scope>NUCLEOTIDE SEQUENCE [LARGE SCALE GENOMIC DNA]</scope>
    <source>
        <strain evidence="2 3">N1Y132</strain>
    </source>
</reference>
<dbReference type="SUPFAM" id="SSF56935">
    <property type="entry name" value="Porins"/>
    <property type="match status" value="1"/>
</dbReference>
<dbReference type="InterPro" id="IPR025388">
    <property type="entry name" value="Alginate_export_dom"/>
</dbReference>
<dbReference type="Proteomes" id="UP000605676">
    <property type="component" value="Unassembled WGS sequence"/>
</dbReference>
<gene>
    <name evidence="2" type="ORF">JIV24_19690</name>
</gene>
<sequence length="420" mass="48800">MKIRMNKKALLSFVLFLTITFSGFAQLNISGEFRPRLEYRNGYMKLLNEDQSPETLIHQRARINFNHKTQLAEFNLSAQDVRAWGEEKILVDNNSFSVYEAWAQFQLNEQLQIKAGRQELVYDDERLLSRRNWHNFGATYDMLLLKHQNDVQQFHIGAGYNNEKWNSWWATPYDLDFFKSLSFLWYKRQLGAINASAIGILELNEKEESTDLYGRFTYGTNLDYKVAENSVSLQGTFYHQVGTETDGTSINAFMFSSGVKWKYHNKHAFGITLDYLSGTDETDLNNTKNKTFHKLNGAFHKFYGYMELFPINQQGGLLDFYLRLSGSALKGKYQISWHQFSLPNNVLDPVDIGVEPKVLDKDLGSELDLMYDISFKQGFGLKFNYSFFLAQDSYKKLVNKVDAKDFSSFASLMLIYKFKN</sequence>
<comment type="caution">
    <text evidence="2">The sequence shown here is derived from an EMBL/GenBank/DDBJ whole genome shotgun (WGS) entry which is preliminary data.</text>
</comment>
<accession>A0ABS1HPV7</accession>
<dbReference type="InterPro" id="IPR053728">
    <property type="entry name" value="Alginate_Permeability_Chnl"/>
</dbReference>
<name>A0ABS1HPV7_9BACT</name>
<evidence type="ECO:0000259" key="1">
    <source>
        <dbReference type="Pfam" id="PF13372"/>
    </source>
</evidence>
<evidence type="ECO:0000313" key="2">
    <source>
        <dbReference type="EMBL" id="MBK3519577.1"/>
    </source>
</evidence>
<dbReference type="EMBL" id="JAENRR010000077">
    <property type="protein sequence ID" value="MBK3519577.1"/>
    <property type="molecule type" value="Genomic_DNA"/>
</dbReference>
<dbReference type="Pfam" id="PF13372">
    <property type="entry name" value="Alginate_exp"/>
    <property type="match status" value="1"/>
</dbReference>
<keyword evidence="3" id="KW-1185">Reference proteome</keyword>
<evidence type="ECO:0000313" key="3">
    <source>
        <dbReference type="Proteomes" id="UP000605676"/>
    </source>
</evidence>
<proteinExistence type="predicted"/>
<protein>
    <submittedName>
        <fullName evidence="2">Alginate export family protein</fullName>
    </submittedName>
</protein>
<organism evidence="2 3">
    <name type="scientific">Carboxylicivirga marina</name>
    <dbReference type="NCBI Taxonomy" id="2800988"/>
    <lineage>
        <taxon>Bacteria</taxon>
        <taxon>Pseudomonadati</taxon>
        <taxon>Bacteroidota</taxon>
        <taxon>Bacteroidia</taxon>
        <taxon>Marinilabiliales</taxon>
        <taxon>Marinilabiliaceae</taxon>
        <taxon>Carboxylicivirga</taxon>
    </lineage>
</organism>